<protein>
    <submittedName>
        <fullName evidence="2">Uncharacterized protein</fullName>
    </submittedName>
</protein>
<feature type="region of interest" description="Disordered" evidence="1">
    <location>
        <begin position="1"/>
        <end position="27"/>
    </location>
</feature>
<comment type="caution">
    <text evidence="2">The sequence shown here is derived from an EMBL/GenBank/DDBJ whole genome shotgun (WGS) entry which is preliminary data.</text>
</comment>
<gene>
    <name evidence="2" type="ORF">GcM1_153001</name>
</gene>
<feature type="compositionally biased region" description="Basic residues" evidence="1">
    <location>
        <begin position="14"/>
        <end position="23"/>
    </location>
</feature>
<name>A0A420JAP0_9PEZI</name>
<dbReference type="EMBL" id="MCBS01015396">
    <property type="protein sequence ID" value="RKF83802.1"/>
    <property type="molecule type" value="Genomic_DNA"/>
</dbReference>
<feature type="non-terminal residue" evidence="2">
    <location>
        <position position="1"/>
    </location>
</feature>
<evidence type="ECO:0000313" key="3">
    <source>
        <dbReference type="Proteomes" id="UP000285326"/>
    </source>
</evidence>
<feature type="compositionally biased region" description="Polar residues" evidence="1">
    <location>
        <begin position="1"/>
        <end position="13"/>
    </location>
</feature>
<proteinExistence type="predicted"/>
<dbReference type="Proteomes" id="UP000285326">
    <property type="component" value="Unassembled WGS sequence"/>
</dbReference>
<evidence type="ECO:0000313" key="2">
    <source>
        <dbReference type="EMBL" id="RKF83802.1"/>
    </source>
</evidence>
<accession>A0A420JAP0</accession>
<evidence type="ECO:0000256" key="1">
    <source>
        <dbReference type="SAM" id="MobiDB-lite"/>
    </source>
</evidence>
<reference evidence="2 3" key="1">
    <citation type="journal article" date="2018" name="BMC Genomics">
        <title>Comparative genome analyses reveal sequence features reflecting distinct modes of host-adaptation between dicot and monocot powdery mildew.</title>
        <authorList>
            <person name="Wu Y."/>
            <person name="Ma X."/>
            <person name="Pan Z."/>
            <person name="Kale S.D."/>
            <person name="Song Y."/>
            <person name="King H."/>
            <person name="Zhang Q."/>
            <person name="Presley C."/>
            <person name="Deng X."/>
            <person name="Wei C.I."/>
            <person name="Xiao S."/>
        </authorList>
    </citation>
    <scope>NUCLEOTIDE SEQUENCE [LARGE SCALE GENOMIC DNA]</scope>
    <source>
        <strain evidence="2">UMSG1</strain>
    </source>
</reference>
<sequence length="75" mass="8363">RQVQDALTQSVTPKKNRTGRKHVISGDKAKEPVNWVLGDGYHRHAKFNEIPTIAPHLNLVNVGEKAIRSALKRNG</sequence>
<dbReference type="AlphaFoldDB" id="A0A420JAP0"/>
<organism evidence="2 3">
    <name type="scientific">Golovinomyces cichoracearum</name>
    <dbReference type="NCBI Taxonomy" id="62708"/>
    <lineage>
        <taxon>Eukaryota</taxon>
        <taxon>Fungi</taxon>
        <taxon>Dikarya</taxon>
        <taxon>Ascomycota</taxon>
        <taxon>Pezizomycotina</taxon>
        <taxon>Leotiomycetes</taxon>
        <taxon>Erysiphales</taxon>
        <taxon>Erysiphaceae</taxon>
        <taxon>Golovinomyces</taxon>
    </lineage>
</organism>